<feature type="chain" id="PRO_5047441870" description="T9SS type A sorting domain-containing protein" evidence="1">
    <location>
        <begin position="25"/>
        <end position="458"/>
    </location>
</feature>
<dbReference type="PANTHER" id="PTHR19328">
    <property type="entry name" value="HEDGEHOG-INTERACTING PROTEIN"/>
    <property type="match status" value="1"/>
</dbReference>
<dbReference type="InterPro" id="IPR026444">
    <property type="entry name" value="Secre_tail"/>
</dbReference>
<evidence type="ECO:0000259" key="2">
    <source>
        <dbReference type="Pfam" id="PF07995"/>
    </source>
</evidence>
<dbReference type="InterPro" id="IPR011042">
    <property type="entry name" value="6-blade_b-propeller_TolB-like"/>
</dbReference>
<reference evidence="5" key="1">
    <citation type="journal article" date="2019" name="Int. J. Syst. Evol. Microbiol.">
        <title>The Global Catalogue of Microorganisms (GCM) 10K type strain sequencing project: providing services to taxonomists for standard genome sequencing and annotation.</title>
        <authorList>
            <consortium name="The Broad Institute Genomics Platform"/>
            <consortium name="The Broad Institute Genome Sequencing Center for Infectious Disease"/>
            <person name="Wu L."/>
            <person name="Ma J."/>
        </authorList>
    </citation>
    <scope>NUCLEOTIDE SEQUENCE [LARGE SCALE GENOMIC DNA]</scope>
    <source>
        <strain evidence="5">JCM 17923</strain>
    </source>
</reference>
<dbReference type="InterPro" id="IPR011041">
    <property type="entry name" value="Quinoprot_gluc/sorb_DH_b-prop"/>
</dbReference>
<dbReference type="Pfam" id="PF18962">
    <property type="entry name" value="Por_Secre_tail"/>
    <property type="match status" value="1"/>
</dbReference>
<evidence type="ECO:0000313" key="5">
    <source>
        <dbReference type="Proteomes" id="UP001501153"/>
    </source>
</evidence>
<feature type="signal peptide" evidence="1">
    <location>
        <begin position="1"/>
        <end position="24"/>
    </location>
</feature>
<dbReference type="EMBL" id="BAABGZ010000020">
    <property type="protein sequence ID" value="GAA4356208.1"/>
    <property type="molecule type" value="Genomic_DNA"/>
</dbReference>
<sequence>MMKPLTTLVLSGLLAAGLTAPALAQAPALATFPVGSTTVTVSELTPGLDVVWELAWGPDNFLWMTERRGRISRVNPATGQVLPLLSIPDVSQQAEGGLLGMVLHPRFAAQPYLYVVYNYLNNGQYREKVVRYTYDVATNTLGSPLALLANIPANLYHNGSRLIILPDETLLMTTGDANVSADAQNPASLSGKSLRMNLDGSIPVNNPTPGSYVYTLGHRNPQGLVQLPSGRIYSSEHGTTTDDEVNLLEPGRNYGWPNVQGMCDEPGEMAFCSANNVREPLTTWTPTVAPAALKYYNHPAIPEWQGSLLLACLGGNLLAHLPLNASGDAITGRTYYMRTYGRLRALCVSPTGKVYIGTSNSNTDRILVLENRAFLASARPASGLDFKLWPNPAQQQATLELPAAGLSVQVRDLLGRELLALQPATTTATLNLSTLRPGTYLVQASGAAGTATRRLVVK</sequence>
<comment type="caution">
    <text evidence="4">The sequence shown here is derived from an EMBL/GenBank/DDBJ whole genome shotgun (WGS) entry which is preliminary data.</text>
</comment>
<gene>
    <name evidence="4" type="ORF">GCM10023185_19780</name>
</gene>
<accession>A0ABP8ICT8</accession>
<dbReference type="NCBIfam" id="TIGR04183">
    <property type="entry name" value="Por_Secre_tail"/>
    <property type="match status" value="1"/>
</dbReference>
<dbReference type="Pfam" id="PF07995">
    <property type="entry name" value="GSDH"/>
    <property type="match status" value="1"/>
</dbReference>
<dbReference type="InterPro" id="IPR012938">
    <property type="entry name" value="Glc/Sorbosone_DH"/>
</dbReference>
<keyword evidence="5" id="KW-1185">Reference proteome</keyword>
<protein>
    <recommendedName>
        <fullName evidence="6">T9SS type A sorting domain-containing protein</fullName>
    </recommendedName>
</protein>
<keyword evidence="1" id="KW-0732">Signal</keyword>
<organism evidence="4 5">
    <name type="scientific">Hymenobacter saemangeumensis</name>
    <dbReference type="NCBI Taxonomy" id="1084522"/>
    <lineage>
        <taxon>Bacteria</taxon>
        <taxon>Pseudomonadati</taxon>
        <taxon>Bacteroidota</taxon>
        <taxon>Cytophagia</taxon>
        <taxon>Cytophagales</taxon>
        <taxon>Hymenobacteraceae</taxon>
        <taxon>Hymenobacter</taxon>
    </lineage>
</organism>
<evidence type="ECO:0008006" key="6">
    <source>
        <dbReference type="Google" id="ProtNLM"/>
    </source>
</evidence>
<dbReference type="PANTHER" id="PTHR19328:SF13">
    <property type="entry name" value="HIPL1 PROTEIN"/>
    <property type="match status" value="1"/>
</dbReference>
<name>A0ABP8ICT8_9BACT</name>
<dbReference type="Gene3D" id="2.120.10.30">
    <property type="entry name" value="TolB, C-terminal domain"/>
    <property type="match status" value="1"/>
</dbReference>
<feature type="domain" description="Glucose/Sorbosone dehydrogenase" evidence="2">
    <location>
        <begin position="49"/>
        <end position="363"/>
    </location>
</feature>
<evidence type="ECO:0000256" key="1">
    <source>
        <dbReference type="SAM" id="SignalP"/>
    </source>
</evidence>
<dbReference type="Proteomes" id="UP001501153">
    <property type="component" value="Unassembled WGS sequence"/>
</dbReference>
<evidence type="ECO:0000259" key="3">
    <source>
        <dbReference type="Pfam" id="PF18962"/>
    </source>
</evidence>
<proteinExistence type="predicted"/>
<feature type="domain" description="Secretion system C-terminal sorting" evidence="3">
    <location>
        <begin position="388"/>
        <end position="457"/>
    </location>
</feature>
<dbReference type="SUPFAM" id="SSF50952">
    <property type="entry name" value="Soluble quinoprotein glucose dehydrogenase"/>
    <property type="match status" value="1"/>
</dbReference>
<evidence type="ECO:0000313" key="4">
    <source>
        <dbReference type="EMBL" id="GAA4356208.1"/>
    </source>
</evidence>